<evidence type="ECO:0000313" key="1">
    <source>
        <dbReference type="EMBL" id="KAI8540966.1"/>
    </source>
</evidence>
<accession>A0ACC0MK53</accession>
<evidence type="ECO:0000313" key="2">
    <source>
        <dbReference type="Proteomes" id="UP001062846"/>
    </source>
</evidence>
<dbReference type="EMBL" id="CM046395">
    <property type="protein sequence ID" value="KAI8540966.1"/>
    <property type="molecule type" value="Genomic_DNA"/>
</dbReference>
<proteinExistence type="predicted"/>
<name>A0ACC0MK53_RHOML</name>
<organism evidence="1 2">
    <name type="scientific">Rhododendron molle</name>
    <name type="common">Chinese azalea</name>
    <name type="synonym">Azalea mollis</name>
    <dbReference type="NCBI Taxonomy" id="49168"/>
    <lineage>
        <taxon>Eukaryota</taxon>
        <taxon>Viridiplantae</taxon>
        <taxon>Streptophyta</taxon>
        <taxon>Embryophyta</taxon>
        <taxon>Tracheophyta</taxon>
        <taxon>Spermatophyta</taxon>
        <taxon>Magnoliopsida</taxon>
        <taxon>eudicotyledons</taxon>
        <taxon>Gunneridae</taxon>
        <taxon>Pentapetalae</taxon>
        <taxon>asterids</taxon>
        <taxon>Ericales</taxon>
        <taxon>Ericaceae</taxon>
        <taxon>Ericoideae</taxon>
        <taxon>Rhodoreae</taxon>
        <taxon>Rhododendron</taxon>
    </lineage>
</organism>
<sequence>MNTNVENSSAFVGNSILDGMGKLRFGSDQEFVSTVNLVSNVSLKGSALTKMSCLNSRRRLVKLNIEGSANLERCKNLKDVSFNVSAENKTHFSFGSSDNATKSCATNVASELPNELKNLNIGKGSSSLDVFEHVTSKEAFHPFINDASSESRPTVLNDTTDEDLVFATQQLDINYDERRRGDGTLKLRSYASTTERVAVWLVTADLQGYPVDNFTMAVDNRLPGSALESWNTSSWSSVAIHLLSRTRSMMGGRPNDPELHIRDNILTSGVTPPAPLLEKVRQLGFHFVHADITEATGPDPGPALVCDCEWQGQ</sequence>
<keyword evidence="2" id="KW-1185">Reference proteome</keyword>
<gene>
    <name evidence="1" type="ORF">RHMOL_Rhmol08G0026200</name>
</gene>
<protein>
    <submittedName>
        <fullName evidence="1">Uncharacterized protein</fullName>
    </submittedName>
</protein>
<dbReference type="Proteomes" id="UP001062846">
    <property type="component" value="Chromosome 8"/>
</dbReference>
<comment type="caution">
    <text evidence="1">The sequence shown here is derived from an EMBL/GenBank/DDBJ whole genome shotgun (WGS) entry which is preliminary data.</text>
</comment>
<reference evidence="1" key="1">
    <citation type="submission" date="2022-02" db="EMBL/GenBank/DDBJ databases">
        <title>Plant Genome Project.</title>
        <authorList>
            <person name="Zhang R.-G."/>
        </authorList>
    </citation>
    <scope>NUCLEOTIDE SEQUENCE</scope>
    <source>
        <strain evidence="1">AT1</strain>
    </source>
</reference>